<organism evidence="1 2">
    <name type="scientific">Acanthoscelides obtectus</name>
    <name type="common">Bean weevil</name>
    <name type="synonym">Bruchus obtectus</name>
    <dbReference type="NCBI Taxonomy" id="200917"/>
    <lineage>
        <taxon>Eukaryota</taxon>
        <taxon>Metazoa</taxon>
        <taxon>Ecdysozoa</taxon>
        <taxon>Arthropoda</taxon>
        <taxon>Hexapoda</taxon>
        <taxon>Insecta</taxon>
        <taxon>Pterygota</taxon>
        <taxon>Neoptera</taxon>
        <taxon>Endopterygota</taxon>
        <taxon>Coleoptera</taxon>
        <taxon>Polyphaga</taxon>
        <taxon>Cucujiformia</taxon>
        <taxon>Chrysomeloidea</taxon>
        <taxon>Chrysomelidae</taxon>
        <taxon>Bruchinae</taxon>
        <taxon>Bruchini</taxon>
        <taxon>Acanthoscelides</taxon>
    </lineage>
</organism>
<dbReference type="AlphaFoldDB" id="A0A9P0Q2N7"/>
<evidence type="ECO:0000313" key="1">
    <source>
        <dbReference type="EMBL" id="CAH2003580.1"/>
    </source>
</evidence>
<proteinExistence type="predicted"/>
<protein>
    <submittedName>
        <fullName evidence="1">Uncharacterized protein</fullName>
    </submittedName>
</protein>
<accession>A0A9P0Q2N7</accession>
<evidence type="ECO:0000313" key="2">
    <source>
        <dbReference type="Proteomes" id="UP001152888"/>
    </source>
</evidence>
<keyword evidence="2" id="KW-1185">Reference proteome</keyword>
<reference evidence="1" key="1">
    <citation type="submission" date="2022-03" db="EMBL/GenBank/DDBJ databases">
        <authorList>
            <person name="Sayadi A."/>
        </authorList>
    </citation>
    <scope>NUCLEOTIDE SEQUENCE</scope>
</reference>
<dbReference type="Proteomes" id="UP001152888">
    <property type="component" value="Unassembled WGS sequence"/>
</dbReference>
<gene>
    <name evidence="1" type="ORF">ACAOBT_LOCUS27494</name>
</gene>
<dbReference type="EMBL" id="CAKOFQ010007547">
    <property type="protein sequence ID" value="CAH2003580.1"/>
    <property type="molecule type" value="Genomic_DNA"/>
</dbReference>
<comment type="caution">
    <text evidence="1">The sequence shown here is derived from an EMBL/GenBank/DDBJ whole genome shotgun (WGS) entry which is preliminary data.</text>
</comment>
<name>A0A9P0Q2N7_ACAOB</name>
<sequence>MWFAGERNAIHGNNVLPRGAACSQLIRTGAQRSLITYLVGRSEWSNEKCLFLSTEVCATICK</sequence>